<dbReference type="AlphaFoldDB" id="A0A448WHZ5"/>
<evidence type="ECO:0000313" key="1">
    <source>
        <dbReference type="EMBL" id="VEL12295.1"/>
    </source>
</evidence>
<reference evidence="1" key="1">
    <citation type="submission" date="2018-11" db="EMBL/GenBank/DDBJ databases">
        <authorList>
            <consortium name="Pathogen Informatics"/>
        </authorList>
    </citation>
    <scope>NUCLEOTIDE SEQUENCE</scope>
</reference>
<proteinExistence type="predicted"/>
<comment type="caution">
    <text evidence="1">The sequence shown here is derived from an EMBL/GenBank/DDBJ whole genome shotgun (WGS) entry which is preliminary data.</text>
</comment>
<dbReference type="EMBL" id="CAAALY010014362">
    <property type="protein sequence ID" value="VEL12295.1"/>
    <property type="molecule type" value="Genomic_DNA"/>
</dbReference>
<dbReference type="Proteomes" id="UP000784294">
    <property type="component" value="Unassembled WGS sequence"/>
</dbReference>
<sequence length="76" mass="8266">MTASRLKGTPDCPDYGPATVKWPVGIDLGCWRCRPFVLGLRVLSHASPPLLVHRFLSSPLALPHRISMGVDQTKSG</sequence>
<evidence type="ECO:0000313" key="2">
    <source>
        <dbReference type="Proteomes" id="UP000784294"/>
    </source>
</evidence>
<keyword evidence="2" id="KW-1185">Reference proteome</keyword>
<organism evidence="1 2">
    <name type="scientific">Protopolystoma xenopodis</name>
    <dbReference type="NCBI Taxonomy" id="117903"/>
    <lineage>
        <taxon>Eukaryota</taxon>
        <taxon>Metazoa</taxon>
        <taxon>Spiralia</taxon>
        <taxon>Lophotrochozoa</taxon>
        <taxon>Platyhelminthes</taxon>
        <taxon>Monogenea</taxon>
        <taxon>Polyopisthocotylea</taxon>
        <taxon>Polystomatidea</taxon>
        <taxon>Polystomatidae</taxon>
        <taxon>Protopolystoma</taxon>
    </lineage>
</organism>
<protein>
    <submittedName>
        <fullName evidence="1">Uncharacterized protein</fullName>
    </submittedName>
</protein>
<accession>A0A448WHZ5</accession>
<gene>
    <name evidence="1" type="ORF">PXEA_LOCUS5735</name>
</gene>
<name>A0A448WHZ5_9PLAT</name>